<proteinExistence type="predicted"/>
<reference evidence="2 3" key="1">
    <citation type="submission" date="2021-05" db="EMBL/GenBank/DDBJ databases">
        <title>Genome Assembly of Synthetic Allotetraploid Brassica napus Reveals Homoeologous Exchanges between Subgenomes.</title>
        <authorList>
            <person name="Davis J.T."/>
        </authorList>
    </citation>
    <scope>NUCLEOTIDE SEQUENCE [LARGE SCALE GENOMIC DNA]</scope>
    <source>
        <strain evidence="3">cv. Da-Ae</strain>
        <tissue evidence="2">Seedling</tissue>
    </source>
</reference>
<organism evidence="2 3">
    <name type="scientific">Brassica napus</name>
    <name type="common">Rape</name>
    <dbReference type="NCBI Taxonomy" id="3708"/>
    <lineage>
        <taxon>Eukaryota</taxon>
        <taxon>Viridiplantae</taxon>
        <taxon>Streptophyta</taxon>
        <taxon>Embryophyta</taxon>
        <taxon>Tracheophyta</taxon>
        <taxon>Spermatophyta</taxon>
        <taxon>Magnoliopsida</taxon>
        <taxon>eudicotyledons</taxon>
        <taxon>Gunneridae</taxon>
        <taxon>Pentapetalae</taxon>
        <taxon>rosids</taxon>
        <taxon>malvids</taxon>
        <taxon>Brassicales</taxon>
        <taxon>Brassicaceae</taxon>
        <taxon>Brassiceae</taxon>
        <taxon>Brassica</taxon>
    </lineage>
</organism>
<gene>
    <name evidence="2" type="ORF">HID58_087882</name>
</gene>
<name>A0ABQ7XUM5_BRANA</name>
<feature type="compositionally biased region" description="Polar residues" evidence="1">
    <location>
        <begin position="379"/>
        <end position="389"/>
    </location>
</feature>
<evidence type="ECO:0000256" key="1">
    <source>
        <dbReference type="SAM" id="MobiDB-lite"/>
    </source>
</evidence>
<evidence type="ECO:0000313" key="2">
    <source>
        <dbReference type="EMBL" id="KAH0859621.1"/>
    </source>
</evidence>
<keyword evidence="3" id="KW-1185">Reference proteome</keyword>
<sequence>MKVDDNTMDVTTFRFALLYFVLNRDFPTSQHSIRLLLFPELLSRASGRCSNVAEVRLLRYWEARHVRKGGELMSVDMLFVNENDLLVQTVSLGSGNVSARALSTRTSLEKITASARPIPTELLRFMPYGQILELANTGKQLPDIIGELNAIRSTITDRIPGAQRVMLTLRLESYGREPKIIIATSVNPKIVGVDVFMFLNFGRLFLNATSGTHLYFDSETAAGKKVFDTYLARSADLGAFTSKVVRAQKIEPMTTSELNQFIITADSQIIEFLCTAKFTGIQQDDGWCYIGCSGYRITLSVSDYTDTASFLAFDMEMAKLTNVQASEAAQIVGIGVDAQHQTFTISRIFPERVLVPMPAFVEVANVPADAQAEDVAQGTNANVGITSTGADKPTISDASTGKRPPPAKDQDDVDKTAPKKAHVE</sequence>
<protein>
    <submittedName>
        <fullName evidence="2">Uncharacterized protein</fullName>
    </submittedName>
</protein>
<feature type="region of interest" description="Disordered" evidence="1">
    <location>
        <begin position="379"/>
        <end position="424"/>
    </location>
</feature>
<accession>A0ABQ7XUM5</accession>
<dbReference type="EMBL" id="JAGKQM010000019">
    <property type="protein sequence ID" value="KAH0859621.1"/>
    <property type="molecule type" value="Genomic_DNA"/>
</dbReference>
<comment type="caution">
    <text evidence="2">The sequence shown here is derived from an EMBL/GenBank/DDBJ whole genome shotgun (WGS) entry which is preliminary data.</text>
</comment>
<dbReference type="Proteomes" id="UP000824890">
    <property type="component" value="Unassembled WGS sequence"/>
</dbReference>
<evidence type="ECO:0000313" key="3">
    <source>
        <dbReference type="Proteomes" id="UP000824890"/>
    </source>
</evidence>
<feature type="compositionally biased region" description="Basic and acidic residues" evidence="1">
    <location>
        <begin position="406"/>
        <end position="424"/>
    </location>
</feature>